<dbReference type="Pfam" id="PF13375">
    <property type="entry name" value="RnfC_N"/>
    <property type="match status" value="1"/>
</dbReference>
<dbReference type="Gene3D" id="3.10.20.600">
    <property type="match status" value="1"/>
</dbReference>
<dbReference type="InterPro" id="IPR011053">
    <property type="entry name" value="Single_hybrid_motif"/>
</dbReference>
<dbReference type="EMBL" id="AP009049">
    <property type="protein sequence ID" value="BAH05818.1"/>
    <property type="molecule type" value="Genomic_DNA"/>
</dbReference>
<evidence type="ECO:0000256" key="7">
    <source>
        <dbReference type="ARBA" id="ARBA00023014"/>
    </source>
</evidence>
<keyword evidence="1" id="KW-0813">Transport</keyword>
<gene>
    <name evidence="10" type="ordered locus">CKR_0767</name>
</gene>
<accession>B9DZZ3</accession>
<feature type="domain" description="4Fe-4S ferredoxin-type" evidence="9">
    <location>
        <begin position="245"/>
        <end position="276"/>
    </location>
</feature>
<dbReference type="InterPro" id="IPR011538">
    <property type="entry name" value="Nuo51_FMN-bd"/>
</dbReference>
<evidence type="ECO:0000259" key="9">
    <source>
        <dbReference type="PROSITE" id="PS51379"/>
    </source>
</evidence>
<dbReference type="Pfam" id="PF10531">
    <property type="entry name" value="SLBB"/>
    <property type="match status" value="1"/>
</dbReference>
<evidence type="ECO:0000256" key="2">
    <source>
        <dbReference type="ARBA" id="ARBA00022485"/>
    </source>
</evidence>
<evidence type="ECO:0000256" key="3">
    <source>
        <dbReference type="ARBA" id="ARBA00022723"/>
    </source>
</evidence>
<dbReference type="InterPro" id="IPR037225">
    <property type="entry name" value="Nuo51_FMN-bd_sf"/>
</dbReference>
<dbReference type="Pfam" id="PF13534">
    <property type="entry name" value="Fer4_17"/>
    <property type="match status" value="1"/>
</dbReference>
<dbReference type="GO" id="GO:0016020">
    <property type="term" value="C:membrane"/>
    <property type="evidence" value="ECO:0007669"/>
    <property type="project" value="InterPro"/>
</dbReference>
<keyword evidence="7" id="KW-0411">Iron-sulfur</keyword>
<dbReference type="PIRSF" id="PIRSF036408">
    <property type="entry name" value="PduS_prd"/>
    <property type="match status" value="1"/>
</dbReference>
<dbReference type="InterPro" id="IPR017900">
    <property type="entry name" value="4Fe4S_Fe_S_CS"/>
</dbReference>
<name>B9DZZ3_CLOK1</name>
<dbReference type="GO" id="GO:0046872">
    <property type="term" value="F:metal ion binding"/>
    <property type="evidence" value="ECO:0007669"/>
    <property type="project" value="UniProtKB-KW"/>
</dbReference>
<protein>
    <recommendedName>
        <fullName evidence="9">4Fe-4S ferredoxin-type domain-containing protein</fullName>
    </recommendedName>
</protein>
<proteinExistence type="predicted"/>
<dbReference type="KEGG" id="ckr:CKR_0767"/>
<keyword evidence="8" id="KW-0175">Coiled coil</keyword>
<keyword evidence="2" id="KW-0004">4Fe-4S</keyword>
<evidence type="ECO:0000256" key="8">
    <source>
        <dbReference type="SAM" id="Coils"/>
    </source>
</evidence>
<dbReference type="PROSITE" id="PS51379">
    <property type="entry name" value="4FE4S_FER_2"/>
    <property type="match status" value="1"/>
</dbReference>
<evidence type="ECO:0000313" key="11">
    <source>
        <dbReference type="Proteomes" id="UP000007969"/>
    </source>
</evidence>
<dbReference type="SUPFAM" id="SSF51230">
    <property type="entry name" value="Single hybrid motif"/>
    <property type="match status" value="1"/>
</dbReference>
<evidence type="ECO:0000256" key="4">
    <source>
        <dbReference type="ARBA" id="ARBA00022737"/>
    </source>
</evidence>
<dbReference type="PANTHER" id="PTHR43034">
    <property type="entry name" value="ION-TRANSLOCATING OXIDOREDUCTASE COMPLEX SUBUNIT C"/>
    <property type="match status" value="1"/>
</dbReference>
<dbReference type="HOGENOM" id="CLU_010808_0_0_9"/>
<reference evidence="11" key="1">
    <citation type="submission" date="2005-09" db="EMBL/GenBank/DDBJ databases">
        <title>Complete genome sequence of Clostridium kluyveri and comparative genomics of Clostridia species.</title>
        <authorList>
            <person name="Inui M."/>
            <person name="Nonaka H."/>
            <person name="Shinoda Y."/>
            <person name="Ikenaga Y."/>
            <person name="Abe M."/>
            <person name="Naito K."/>
            <person name="Vertes A.A."/>
            <person name="Yukawa H."/>
        </authorList>
    </citation>
    <scope>NUCLEOTIDE SEQUENCE [LARGE SCALE GENOMIC DNA]</scope>
    <source>
        <strain evidence="11">NBRC 12016</strain>
    </source>
</reference>
<dbReference type="InterPro" id="IPR017896">
    <property type="entry name" value="4Fe4S_Fe-S-bd"/>
</dbReference>
<dbReference type="InterPro" id="IPR010208">
    <property type="entry name" value="Ion_transpt_RnfC/RsxC"/>
</dbReference>
<dbReference type="Pfam" id="PF01512">
    <property type="entry name" value="Complex1_51K"/>
    <property type="match status" value="1"/>
</dbReference>
<dbReference type="SUPFAM" id="SSF142984">
    <property type="entry name" value="Nqo1 middle domain-like"/>
    <property type="match status" value="1"/>
</dbReference>
<keyword evidence="3" id="KW-0479">Metal-binding</keyword>
<sequence>MMDLLKKIKDAGIIGAGGAGFPTHVKLNTKVEYFIVNGLECEPLLQSDKYLMRNYSDEIVETVQKIGEAIGAAHAVIGLKAAYHTEIEALKKSINKLNSTVELFLSEAFYPAGDEQVLVYEVTGRTIPPGGIPSSVGAVVSNVGTVVNIADAINDKPVTYKYVTVIGEVGNPSIIKVPIGTKVMECIDKCGGTTVDDYTVIMGGPMMGKKLSKEEAEDTVITKTNGGIIVIPRNHLIQQKESISIDHMINKAKSSCIQCHYCTDMCPRFLIGHPLHPHKVMRGIALAEGNEALKEAIICCQCGVCEMFACPMGLSPRRMNAYVKAQMMAKGIKWKNETDQFEGRIMREEKRIPTGRLIARLKMSKYKGQSIKEGEELVPGQVSIPLKQGLGAPSTAIVSVGDVVEVGQMVGAIDEGKMGTNVHASIKGEVVEVNENVVIKAI</sequence>
<evidence type="ECO:0000256" key="6">
    <source>
        <dbReference type="ARBA" id="ARBA00023004"/>
    </source>
</evidence>
<dbReference type="GO" id="GO:0009055">
    <property type="term" value="F:electron transfer activity"/>
    <property type="evidence" value="ECO:0007669"/>
    <property type="project" value="InterPro"/>
</dbReference>
<dbReference type="PROSITE" id="PS00198">
    <property type="entry name" value="4FE4S_FER_1"/>
    <property type="match status" value="1"/>
</dbReference>
<evidence type="ECO:0000256" key="5">
    <source>
        <dbReference type="ARBA" id="ARBA00022982"/>
    </source>
</evidence>
<dbReference type="GO" id="GO:0051539">
    <property type="term" value="F:4 iron, 4 sulfur cluster binding"/>
    <property type="evidence" value="ECO:0007669"/>
    <property type="project" value="UniProtKB-KW"/>
</dbReference>
<organism evidence="10 11">
    <name type="scientific">Clostridium kluyveri (strain NBRC 12016)</name>
    <dbReference type="NCBI Taxonomy" id="583346"/>
    <lineage>
        <taxon>Bacteria</taxon>
        <taxon>Bacillati</taxon>
        <taxon>Bacillota</taxon>
        <taxon>Clostridia</taxon>
        <taxon>Eubacteriales</taxon>
        <taxon>Clostridiaceae</taxon>
        <taxon>Clostridium</taxon>
    </lineage>
</organism>
<dbReference type="SUPFAM" id="SSF46548">
    <property type="entry name" value="alpha-helical ferredoxin"/>
    <property type="match status" value="1"/>
</dbReference>
<dbReference type="SUPFAM" id="SSF142019">
    <property type="entry name" value="Nqo1 FMN-binding domain-like"/>
    <property type="match status" value="1"/>
</dbReference>
<dbReference type="InterPro" id="IPR026902">
    <property type="entry name" value="RnfC_N"/>
</dbReference>
<dbReference type="InterPro" id="IPR019554">
    <property type="entry name" value="Soluble_ligand-bd"/>
</dbReference>
<keyword evidence="4" id="KW-0677">Repeat</keyword>
<keyword evidence="5" id="KW-0249">Electron transport</keyword>
<dbReference type="Gene3D" id="3.40.50.11540">
    <property type="entry name" value="NADH-ubiquinone oxidoreductase 51kDa subunit"/>
    <property type="match status" value="1"/>
</dbReference>
<keyword evidence="6" id="KW-0408">Iron</keyword>
<dbReference type="AlphaFoldDB" id="B9DZZ3"/>
<dbReference type="PANTHER" id="PTHR43034:SF2">
    <property type="entry name" value="ION-TRANSLOCATING OXIDOREDUCTASE COMPLEX SUBUNIT C"/>
    <property type="match status" value="1"/>
</dbReference>
<dbReference type="InterPro" id="IPR017054">
    <property type="entry name" value="PduS"/>
</dbReference>
<evidence type="ECO:0000313" key="10">
    <source>
        <dbReference type="EMBL" id="BAH05818.1"/>
    </source>
</evidence>
<feature type="coiled-coil region" evidence="8">
    <location>
        <begin position="80"/>
        <end position="107"/>
    </location>
</feature>
<evidence type="ECO:0000256" key="1">
    <source>
        <dbReference type="ARBA" id="ARBA00022448"/>
    </source>
</evidence>
<dbReference type="Proteomes" id="UP000007969">
    <property type="component" value="Chromosome"/>
</dbReference>